<evidence type="ECO:0000313" key="6">
    <source>
        <dbReference type="Proteomes" id="UP000294848"/>
    </source>
</evidence>
<feature type="domain" description="Metalloprotease TldD/E central" evidence="4">
    <location>
        <begin position="122"/>
        <end position="223"/>
    </location>
</feature>
<dbReference type="PANTHER" id="PTHR43421">
    <property type="entry name" value="METALLOPROTEASE PMBA"/>
    <property type="match status" value="1"/>
</dbReference>
<dbReference type="GO" id="GO:0005829">
    <property type="term" value="C:cytosol"/>
    <property type="evidence" value="ECO:0007669"/>
    <property type="project" value="TreeGrafter"/>
</dbReference>
<protein>
    <submittedName>
        <fullName evidence="5">PmbA protein</fullName>
    </submittedName>
</protein>
<gene>
    <name evidence="5" type="ORF">DET52_102155</name>
</gene>
<dbReference type="InterPro" id="IPR045569">
    <property type="entry name" value="Metalloprtase-TldD/E_C"/>
</dbReference>
<organism evidence="5 6">
    <name type="scientific">Sunxiuqinia elliptica</name>
    <dbReference type="NCBI Taxonomy" id="655355"/>
    <lineage>
        <taxon>Bacteria</taxon>
        <taxon>Pseudomonadati</taxon>
        <taxon>Bacteroidota</taxon>
        <taxon>Bacteroidia</taxon>
        <taxon>Marinilabiliales</taxon>
        <taxon>Prolixibacteraceae</taxon>
        <taxon>Sunxiuqinia</taxon>
    </lineage>
</organism>
<dbReference type="InterPro" id="IPR035068">
    <property type="entry name" value="TldD/PmbA_N"/>
</dbReference>
<dbReference type="Gene3D" id="3.30.2290.10">
    <property type="entry name" value="PmbA/TldD superfamily"/>
    <property type="match status" value="1"/>
</dbReference>
<dbReference type="Pfam" id="PF19289">
    <property type="entry name" value="PmbA_TldD_3rd"/>
    <property type="match status" value="1"/>
</dbReference>
<evidence type="ECO:0000256" key="1">
    <source>
        <dbReference type="ARBA" id="ARBA00005836"/>
    </source>
</evidence>
<feature type="domain" description="Metalloprotease TldD/E C-terminal" evidence="3">
    <location>
        <begin position="231"/>
        <end position="437"/>
    </location>
</feature>
<reference evidence="5 6" key="1">
    <citation type="submission" date="2019-03" db="EMBL/GenBank/DDBJ databases">
        <title>Freshwater and sediment microbial communities from various areas in North America, analyzing microbe dynamics in response to fracking.</title>
        <authorList>
            <person name="Lamendella R."/>
        </authorList>
    </citation>
    <scope>NUCLEOTIDE SEQUENCE [LARGE SCALE GENOMIC DNA]</scope>
    <source>
        <strain evidence="5 6">114D</strain>
    </source>
</reference>
<dbReference type="PANTHER" id="PTHR43421:SF1">
    <property type="entry name" value="METALLOPROTEASE PMBA"/>
    <property type="match status" value="1"/>
</dbReference>
<dbReference type="Pfam" id="PF19290">
    <property type="entry name" value="PmbA_TldD_2nd"/>
    <property type="match status" value="1"/>
</dbReference>
<dbReference type="InterPro" id="IPR002510">
    <property type="entry name" value="Metalloprtase-TldD/E_N"/>
</dbReference>
<dbReference type="GO" id="GO:0006508">
    <property type="term" value="P:proteolysis"/>
    <property type="evidence" value="ECO:0007669"/>
    <property type="project" value="InterPro"/>
</dbReference>
<dbReference type="InterPro" id="IPR036059">
    <property type="entry name" value="TldD/PmbA_sf"/>
</dbReference>
<accession>A0A4R6H6J6</accession>
<dbReference type="InterPro" id="IPR045570">
    <property type="entry name" value="Metalloprtase-TldD/E_cen_dom"/>
</dbReference>
<evidence type="ECO:0000259" key="4">
    <source>
        <dbReference type="Pfam" id="PF19290"/>
    </source>
</evidence>
<comment type="caution">
    <text evidence="5">The sequence shown here is derived from an EMBL/GenBank/DDBJ whole genome shotgun (WGS) entry which is preliminary data.</text>
</comment>
<evidence type="ECO:0000259" key="3">
    <source>
        <dbReference type="Pfam" id="PF19289"/>
    </source>
</evidence>
<comment type="similarity">
    <text evidence="1">Belongs to the peptidase U62 family.</text>
</comment>
<dbReference type="SUPFAM" id="SSF111283">
    <property type="entry name" value="Putative modulator of DNA gyrase, PmbA/TldD"/>
    <property type="match status" value="1"/>
</dbReference>
<dbReference type="Proteomes" id="UP000294848">
    <property type="component" value="Unassembled WGS sequence"/>
</dbReference>
<name>A0A4R6H6J6_9BACT</name>
<evidence type="ECO:0000259" key="2">
    <source>
        <dbReference type="Pfam" id="PF01523"/>
    </source>
</evidence>
<feature type="domain" description="Metalloprotease TldD/E N-terminal" evidence="2">
    <location>
        <begin position="25"/>
        <end position="87"/>
    </location>
</feature>
<dbReference type="GO" id="GO:0008237">
    <property type="term" value="F:metallopeptidase activity"/>
    <property type="evidence" value="ECO:0007669"/>
    <property type="project" value="InterPro"/>
</dbReference>
<proteinExistence type="inferred from homology"/>
<evidence type="ECO:0000313" key="5">
    <source>
        <dbReference type="EMBL" id="TDO03820.1"/>
    </source>
</evidence>
<sequence>MTQEEKYNLAKWAMQHALDSGADAASIVISESKSSTVDVREQKIDTLKEAIQSSLSVRLFVDQKYSAHRTNRLDKQELAHFIEQAIAGTKYLSPDPYRQLPDPALYYQGNGQELGTVDPSYDTVDPATKVKLAFDVEKEAFEKDERIISVSASYSDNTNSRLMVTSNGFEGETKNSSFSLSASVSVNGGDARPSEGWYERAIFFDQLKKSEIGSLALERALKKIGQEKIKSGKYDMLIENRAVSRLFYPLLSALDGYSIQQKNSFLIDQLGKKVASEKLSLVDDPLIPGGLGSKLFDGEGLAAKKRTVFDKGVLGTYFIDTYYARKLEMEPTTGDTSNLVFELGDKDLESMVKGMKKGILVTGFNGGNTNGSTGDFSYGIDGFLVENGEIIQPVSEMNISGNMKSLWMSLAELGNDPNPISSWQIPSMLFEGIDFSGS</sequence>
<dbReference type="AlphaFoldDB" id="A0A4R6H6J6"/>
<dbReference type="Pfam" id="PF01523">
    <property type="entry name" value="PmbA_TldD_1st"/>
    <property type="match status" value="1"/>
</dbReference>
<dbReference type="InterPro" id="IPR047657">
    <property type="entry name" value="PmbA"/>
</dbReference>
<dbReference type="RefSeq" id="WP_208111707.1">
    <property type="nucleotide sequence ID" value="NZ_SNWI01000002.1"/>
</dbReference>
<dbReference type="EMBL" id="SNWI01000002">
    <property type="protein sequence ID" value="TDO03820.1"/>
    <property type="molecule type" value="Genomic_DNA"/>
</dbReference>